<keyword evidence="7 9" id="KW-0472">Membrane</keyword>
<evidence type="ECO:0000256" key="1">
    <source>
        <dbReference type="ARBA" id="ARBA00004141"/>
    </source>
</evidence>
<comment type="subcellular location">
    <subcellularLocation>
        <location evidence="1">Membrane</location>
        <topology evidence="1">Multi-pass membrane protein</topology>
    </subcellularLocation>
</comment>
<comment type="cofactor">
    <cofactor evidence="8">
        <name>heme</name>
        <dbReference type="ChEBI" id="CHEBI:30413"/>
    </cofactor>
    <text evidence="8">The heme is bound between the two transmembrane subunits.</text>
</comment>
<dbReference type="CDD" id="cd03499">
    <property type="entry name" value="SQR_TypeC_SdhC"/>
    <property type="match status" value="1"/>
</dbReference>
<keyword evidence="2 8" id="KW-0349">Heme</keyword>
<dbReference type="InterPro" id="IPR034804">
    <property type="entry name" value="SQR/QFR_C/D"/>
</dbReference>
<dbReference type="InterPro" id="IPR018495">
    <property type="entry name" value="Succ_DH_cyt_bsu_CS"/>
</dbReference>
<organism evidence="10">
    <name type="scientific">Proteomonas sulcata</name>
    <dbReference type="NCBI Taxonomy" id="77928"/>
    <lineage>
        <taxon>Eukaryota</taxon>
        <taxon>Cryptophyceae</taxon>
        <taxon>Pyrenomonadales</taxon>
        <taxon>Geminigeraceae</taxon>
        <taxon>Proteomonas</taxon>
    </lineage>
</organism>
<gene>
    <name evidence="10" type="primary">sdh3</name>
    <name evidence="10" type="ORF">PsulMt_p026</name>
</gene>
<keyword evidence="3 9" id="KW-0812">Transmembrane</keyword>
<name>A0A2P1G8B8_9CRYP</name>
<evidence type="ECO:0000256" key="4">
    <source>
        <dbReference type="ARBA" id="ARBA00022723"/>
    </source>
</evidence>
<dbReference type="InterPro" id="IPR000701">
    <property type="entry name" value="SuccDH_FuR_B_TM-su"/>
</dbReference>
<dbReference type="PANTHER" id="PTHR10978">
    <property type="entry name" value="SUCCINATE DEHYDROGENASE CYTOCHROME B560 SUBUNIT"/>
    <property type="match status" value="1"/>
</dbReference>
<dbReference type="SUPFAM" id="SSF81343">
    <property type="entry name" value="Fumarate reductase respiratory complex transmembrane subunits"/>
    <property type="match status" value="1"/>
</dbReference>
<feature type="transmembrane region" description="Helical" evidence="9">
    <location>
        <begin position="107"/>
        <end position="127"/>
    </location>
</feature>
<dbReference type="EMBL" id="MG680945">
    <property type="protein sequence ID" value="AVM81202.1"/>
    <property type="molecule type" value="Genomic_DNA"/>
</dbReference>
<feature type="transmembrane region" description="Helical" evidence="9">
    <location>
        <begin position="25"/>
        <end position="47"/>
    </location>
</feature>
<evidence type="ECO:0000256" key="3">
    <source>
        <dbReference type="ARBA" id="ARBA00022692"/>
    </source>
</evidence>
<evidence type="ECO:0000256" key="6">
    <source>
        <dbReference type="ARBA" id="ARBA00023004"/>
    </source>
</evidence>
<protein>
    <submittedName>
        <fullName evidence="10">Succinate:cytochrome c oxidoreductase subunit 3</fullName>
    </submittedName>
</protein>
<geneLocation type="mitochondrion" evidence="10"/>
<evidence type="ECO:0000313" key="10">
    <source>
        <dbReference type="EMBL" id="AVM81202.1"/>
    </source>
</evidence>
<dbReference type="GO" id="GO:0006121">
    <property type="term" value="P:mitochondrial electron transport, succinate to ubiquinone"/>
    <property type="evidence" value="ECO:0007669"/>
    <property type="project" value="TreeGrafter"/>
</dbReference>
<feature type="binding site" description="axial binding residue" evidence="8">
    <location>
        <position position="86"/>
    </location>
    <ligand>
        <name>heme</name>
        <dbReference type="ChEBI" id="CHEBI:30413"/>
        <note>ligand shared with second transmembrane subunit</note>
    </ligand>
    <ligandPart>
        <name>Fe</name>
        <dbReference type="ChEBI" id="CHEBI:18248"/>
    </ligandPart>
</feature>
<dbReference type="GO" id="GO:0046872">
    <property type="term" value="F:metal ion binding"/>
    <property type="evidence" value="ECO:0007669"/>
    <property type="project" value="UniProtKB-KW"/>
</dbReference>
<dbReference type="AlphaFoldDB" id="A0A2P1G8B8"/>
<sequence>MKKKIRPLSPHLNIYKPQLTSILSIFHRISGSLLTLTFLLFLCCFYIDMFYNNFFISYAIFYDLNQTFIVLVNFFYYFLILVVSFHISNGLRHLSWDFCIGLEIKNLYTTGIIVLCIATLLIIIVILV</sequence>
<evidence type="ECO:0000256" key="2">
    <source>
        <dbReference type="ARBA" id="ARBA00022617"/>
    </source>
</evidence>
<dbReference type="Pfam" id="PF01127">
    <property type="entry name" value="Sdh_cyt"/>
    <property type="match status" value="1"/>
</dbReference>
<dbReference type="GO" id="GO:0016020">
    <property type="term" value="C:membrane"/>
    <property type="evidence" value="ECO:0007669"/>
    <property type="project" value="UniProtKB-SubCell"/>
</dbReference>
<keyword evidence="5 9" id="KW-1133">Transmembrane helix</keyword>
<dbReference type="PANTHER" id="PTHR10978:SF5">
    <property type="entry name" value="SUCCINATE DEHYDROGENASE CYTOCHROME B560 SUBUNIT, MITOCHONDRIAL"/>
    <property type="match status" value="1"/>
</dbReference>
<keyword evidence="6 8" id="KW-0408">Iron</keyword>
<dbReference type="GO" id="GO:0005739">
    <property type="term" value="C:mitochondrion"/>
    <property type="evidence" value="ECO:0007669"/>
    <property type="project" value="GOC"/>
</dbReference>
<reference evidence="10" key="1">
    <citation type="journal article" date="2018" name="BMC Genomics">
        <title>Comparative mitochondrial genomics of cryptophyte algae: gene shuffling and dynamic mobile genetic elements.</title>
        <authorList>
            <person name="Kim J.I."/>
            <person name="Yoon H.S."/>
            <person name="Yi G."/>
            <person name="Shin W."/>
            <person name="Archibald J.M."/>
        </authorList>
    </citation>
    <scope>NUCLEOTIDE SEQUENCE</scope>
    <source>
        <strain evidence="10">CCMP705</strain>
    </source>
</reference>
<evidence type="ECO:0000256" key="9">
    <source>
        <dbReference type="SAM" id="Phobius"/>
    </source>
</evidence>
<dbReference type="PROSITE" id="PS01000">
    <property type="entry name" value="SDH_CYT_1"/>
    <property type="match status" value="1"/>
</dbReference>
<dbReference type="InterPro" id="IPR014314">
    <property type="entry name" value="Succ_DH_cytb556"/>
</dbReference>
<dbReference type="GO" id="GO:0006099">
    <property type="term" value="P:tricarboxylic acid cycle"/>
    <property type="evidence" value="ECO:0007669"/>
    <property type="project" value="InterPro"/>
</dbReference>
<keyword evidence="10" id="KW-0496">Mitochondrion</keyword>
<proteinExistence type="predicted"/>
<dbReference type="RefSeq" id="YP_009476709.1">
    <property type="nucleotide sequence ID" value="NC_037453.1"/>
</dbReference>
<dbReference type="Gene3D" id="1.20.1300.10">
    <property type="entry name" value="Fumarate reductase/succinate dehydrogenase, transmembrane subunit"/>
    <property type="match status" value="1"/>
</dbReference>
<dbReference type="NCBIfam" id="TIGR02970">
    <property type="entry name" value="succ_dehyd_cytB"/>
    <property type="match status" value="1"/>
</dbReference>
<accession>A0A2P1G8B8</accession>
<dbReference type="GeneID" id="36493158"/>
<dbReference type="GO" id="GO:0009055">
    <property type="term" value="F:electron transfer activity"/>
    <property type="evidence" value="ECO:0007669"/>
    <property type="project" value="InterPro"/>
</dbReference>
<evidence type="ECO:0000256" key="8">
    <source>
        <dbReference type="PIRSR" id="PIRSR000178-1"/>
    </source>
</evidence>
<feature type="transmembrane region" description="Helical" evidence="9">
    <location>
        <begin position="68"/>
        <end position="87"/>
    </location>
</feature>
<evidence type="ECO:0000256" key="7">
    <source>
        <dbReference type="ARBA" id="ARBA00023136"/>
    </source>
</evidence>
<dbReference type="PIRSF" id="PIRSF000178">
    <property type="entry name" value="SDH_cyt_b560"/>
    <property type="match status" value="1"/>
</dbReference>
<evidence type="ECO:0000256" key="5">
    <source>
        <dbReference type="ARBA" id="ARBA00022989"/>
    </source>
</evidence>
<keyword evidence="4 8" id="KW-0479">Metal-binding</keyword>